<protein>
    <submittedName>
        <fullName evidence="1">Uncharacterized protein</fullName>
    </submittedName>
</protein>
<name>A0A9D3X1G8_9SAUR</name>
<dbReference type="Proteomes" id="UP000827986">
    <property type="component" value="Unassembled WGS sequence"/>
</dbReference>
<gene>
    <name evidence="1" type="ORF">KIL84_006605</name>
</gene>
<accession>A0A9D3X1G8</accession>
<evidence type="ECO:0000313" key="2">
    <source>
        <dbReference type="Proteomes" id="UP000827986"/>
    </source>
</evidence>
<organism evidence="1 2">
    <name type="scientific">Mauremys mutica</name>
    <name type="common">yellowpond turtle</name>
    <dbReference type="NCBI Taxonomy" id="74926"/>
    <lineage>
        <taxon>Eukaryota</taxon>
        <taxon>Metazoa</taxon>
        <taxon>Chordata</taxon>
        <taxon>Craniata</taxon>
        <taxon>Vertebrata</taxon>
        <taxon>Euteleostomi</taxon>
        <taxon>Archelosauria</taxon>
        <taxon>Testudinata</taxon>
        <taxon>Testudines</taxon>
        <taxon>Cryptodira</taxon>
        <taxon>Durocryptodira</taxon>
        <taxon>Testudinoidea</taxon>
        <taxon>Geoemydidae</taxon>
        <taxon>Geoemydinae</taxon>
        <taxon>Mauremys</taxon>
    </lineage>
</organism>
<reference evidence="1" key="1">
    <citation type="submission" date="2021-09" db="EMBL/GenBank/DDBJ databases">
        <title>The genome of Mauremys mutica provides insights into the evolution of semi-aquatic lifestyle.</title>
        <authorList>
            <person name="Gong S."/>
            <person name="Gao Y."/>
        </authorList>
    </citation>
    <scope>NUCLEOTIDE SEQUENCE</scope>
    <source>
        <strain evidence="1">MM-2020</strain>
        <tissue evidence="1">Muscle</tissue>
    </source>
</reference>
<dbReference type="EMBL" id="JAHDVG010000483">
    <property type="protein sequence ID" value="KAH1170987.1"/>
    <property type="molecule type" value="Genomic_DNA"/>
</dbReference>
<keyword evidence="2" id="KW-1185">Reference proteome</keyword>
<comment type="caution">
    <text evidence="1">The sequence shown here is derived from an EMBL/GenBank/DDBJ whole genome shotgun (WGS) entry which is preliminary data.</text>
</comment>
<proteinExistence type="predicted"/>
<dbReference type="AlphaFoldDB" id="A0A9D3X1G8"/>
<evidence type="ECO:0000313" key="1">
    <source>
        <dbReference type="EMBL" id="KAH1170987.1"/>
    </source>
</evidence>
<sequence length="144" mass="16066">MLRRLLGGDLVSCIPHYPSLLPASHNRQTQLNSPSVTVTVTHCPCTEAFVPCLPNLHGTMGMTAPKRTSRFVLSFRLCCPLKAQSHATTRRQILKTRNQYNSIVLRGKRPQLQTIAGVRQGVCYELLPRRRGAAYIVYGNVLPL</sequence>